<feature type="domain" description="VPS9" evidence="3">
    <location>
        <begin position="319"/>
        <end position="470"/>
    </location>
</feature>
<protein>
    <recommendedName>
        <fullName evidence="6">Vacuolar protein sorting-associated protein 9a</fullName>
    </recommendedName>
</protein>
<accession>A0AAV5AEI9</accession>
<organism evidence="4 5">
    <name type="scientific">Clathrus columnatus</name>
    <dbReference type="NCBI Taxonomy" id="1419009"/>
    <lineage>
        <taxon>Eukaryota</taxon>
        <taxon>Fungi</taxon>
        <taxon>Dikarya</taxon>
        <taxon>Basidiomycota</taxon>
        <taxon>Agaricomycotina</taxon>
        <taxon>Agaricomycetes</taxon>
        <taxon>Phallomycetidae</taxon>
        <taxon>Phallales</taxon>
        <taxon>Clathraceae</taxon>
        <taxon>Clathrus</taxon>
    </lineage>
</organism>
<dbReference type="InterPro" id="IPR003892">
    <property type="entry name" value="CUE"/>
</dbReference>
<dbReference type="SMART" id="SM00167">
    <property type="entry name" value="VPS9"/>
    <property type="match status" value="1"/>
</dbReference>
<dbReference type="GO" id="GO:0031267">
    <property type="term" value="F:small GTPase binding"/>
    <property type="evidence" value="ECO:0007669"/>
    <property type="project" value="TreeGrafter"/>
</dbReference>
<dbReference type="GO" id="GO:0030139">
    <property type="term" value="C:endocytic vesicle"/>
    <property type="evidence" value="ECO:0007669"/>
    <property type="project" value="TreeGrafter"/>
</dbReference>
<evidence type="ECO:0000256" key="1">
    <source>
        <dbReference type="SAM" id="MobiDB-lite"/>
    </source>
</evidence>
<dbReference type="SUPFAM" id="SSF46934">
    <property type="entry name" value="UBA-like"/>
    <property type="match status" value="1"/>
</dbReference>
<dbReference type="Proteomes" id="UP001050691">
    <property type="component" value="Unassembled WGS sequence"/>
</dbReference>
<dbReference type="PROSITE" id="PS51140">
    <property type="entry name" value="CUE"/>
    <property type="match status" value="1"/>
</dbReference>
<comment type="caution">
    <text evidence="4">The sequence shown here is derived from an EMBL/GenBank/DDBJ whole genome shotgun (WGS) entry which is preliminary data.</text>
</comment>
<feature type="region of interest" description="Disordered" evidence="1">
    <location>
        <begin position="491"/>
        <end position="522"/>
    </location>
</feature>
<name>A0AAV5AEI9_9AGAM</name>
<feature type="compositionally biased region" description="Polar residues" evidence="1">
    <location>
        <begin position="506"/>
        <end position="519"/>
    </location>
</feature>
<evidence type="ECO:0000313" key="5">
    <source>
        <dbReference type="Proteomes" id="UP001050691"/>
    </source>
</evidence>
<keyword evidence="5" id="KW-1185">Reference proteome</keyword>
<feature type="compositionally biased region" description="Polar residues" evidence="1">
    <location>
        <begin position="12"/>
        <end position="29"/>
    </location>
</feature>
<dbReference type="Pfam" id="PF18151">
    <property type="entry name" value="DUF5601"/>
    <property type="match status" value="1"/>
</dbReference>
<evidence type="ECO:0000259" key="3">
    <source>
        <dbReference type="PROSITE" id="PS51205"/>
    </source>
</evidence>
<dbReference type="GO" id="GO:0005085">
    <property type="term" value="F:guanyl-nucleotide exchange factor activity"/>
    <property type="evidence" value="ECO:0007669"/>
    <property type="project" value="InterPro"/>
</dbReference>
<dbReference type="CDD" id="cd14279">
    <property type="entry name" value="CUE"/>
    <property type="match status" value="1"/>
</dbReference>
<dbReference type="InterPro" id="IPR003123">
    <property type="entry name" value="VPS9"/>
</dbReference>
<feature type="domain" description="CUE" evidence="2">
    <location>
        <begin position="726"/>
        <end position="769"/>
    </location>
</feature>
<dbReference type="GO" id="GO:0016192">
    <property type="term" value="P:vesicle-mediated transport"/>
    <property type="evidence" value="ECO:0007669"/>
    <property type="project" value="InterPro"/>
</dbReference>
<sequence length="776" mass="85373">MQEEETKVEATLASSNEFNPWSSESNIPPTATATATVDLATLAHDSNIETEENMDKPSIASTNTLVLKEFDPLATSSLNEAQGAWAAAAEGHTPIESSLETSETKESLEPPSQKPTQIPLTALQSAPAFISSIPSSLATFAKNLTISPKRSVTPPLPPPPRTSSLRHNHHSSLPVNVLPSLDTNANLPRSSSQEAIQSITSSNERNVHQSKLDGSFDFQKFLDQMKSRSADPIAKYLRSFLSNFAKKTYPVKDQIKIINDFLDFIADKMRNLEGSPWQHATQQEFDHALDAMEKLVMNRLYEFTFQPLLPPGSRTTDDIERDHVLQQRILLFGWLTPEHLDIPFKDPNQSEERGFLEFAQQDLSTVVLYLELLKVNHYKAPRDKLICILNCCKVIFGLIRHLKLSEGADSFLPILIYVVLKANPDYLLSNVEYINRFRRQDRLQSEAGYYLSSLMGAVSFIETMDHTALSNISQDEFERNVELAIEDLSVDDRVPTPPSAAPSTSQAKLPSNSNASVRPSVSLVGEEAARPLSLPMPDHSSGTIESSQLSLAEDTRRFFQKTSDTISKPLTAIGRIFSEMLDDQRASRSGIEAVNVDRLKQTPSIAIPSDPSSPIHTPGDVSHQAQAQIQTPYKPRVRPAHLGSLNRLSNSSLDYTHLNRGLIPQNQQVLPQPRGSTPSPLPSRTASPSAGLLYAGASTPQSSRIPTPTLDFSALQDEIERAHTAAQNAARETLKQIFPSVETEVADMVLEANNGDLGGSIEALLEISGQQQQNAS</sequence>
<evidence type="ECO:0008006" key="6">
    <source>
        <dbReference type="Google" id="ProtNLM"/>
    </source>
</evidence>
<feature type="region of interest" description="Disordered" evidence="1">
    <location>
        <begin position="1"/>
        <end position="29"/>
    </location>
</feature>
<evidence type="ECO:0000313" key="4">
    <source>
        <dbReference type="EMBL" id="GJJ11315.1"/>
    </source>
</evidence>
<dbReference type="InterPro" id="IPR041545">
    <property type="entry name" value="DUF5601"/>
</dbReference>
<gene>
    <name evidence="4" type="ORF">Clacol_005547</name>
</gene>
<dbReference type="InterPro" id="IPR045046">
    <property type="entry name" value="Vps9-like"/>
</dbReference>
<dbReference type="InterPro" id="IPR009060">
    <property type="entry name" value="UBA-like_sf"/>
</dbReference>
<dbReference type="InterPro" id="IPR037191">
    <property type="entry name" value="VPS9_dom_sf"/>
</dbReference>
<dbReference type="Pfam" id="PF02204">
    <property type="entry name" value="VPS9"/>
    <property type="match status" value="1"/>
</dbReference>
<feature type="region of interest" description="Disordered" evidence="1">
    <location>
        <begin position="97"/>
        <end position="116"/>
    </location>
</feature>
<feature type="compositionally biased region" description="Polar residues" evidence="1">
    <location>
        <begin position="185"/>
        <end position="204"/>
    </location>
</feature>
<dbReference type="GO" id="GO:0043130">
    <property type="term" value="F:ubiquitin binding"/>
    <property type="evidence" value="ECO:0007669"/>
    <property type="project" value="InterPro"/>
</dbReference>
<feature type="region of interest" description="Disordered" evidence="1">
    <location>
        <begin position="185"/>
        <end position="208"/>
    </location>
</feature>
<dbReference type="AlphaFoldDB" id="A0AAV5AEI9"/>
<feature type="compositionally biased region" description="Polar residues" evidence="1">
    <location>
        <begin position="665"/>
        <end position="688"/>
    </location>
</feature>
<dbReference type="PROSITE" id="PS51205">
    <property type="entry name" value="VPS9"/>
    <property type="match status" value="1"/>
</dbReference>
<feature type="region of interest" description="Disordered" evidence="1">
    <location>
        <begin position="602"/>
        <end position="635"/>
    </location>
</feature>
<dbReference type="GO" id="GO:0005829">
    <property type="term" value="C:cytosol"/>
    <property type="evidence" value="ECO:0007669"/>
    <property type="project" value="TreeGrafter"/>
</dbReference>
<dbReference type="Gene3D" id="1.10.246.120">
    <property type="match status" value="1"/>
</dbReference>
<dbReference type="Gene3D" id="1.10.8.10">
    <property type="entry name" value="DNA helicase RuvA subunit, C-terminal domain"/>
    <property type="match status" value="1"/>
</dbReference>
<dbReference type="SUPFAM" id="SSF109993">
    <property type="entry name" value="VPS9 domain"/>
    <property type="match status" value="1"/>
</dbReference>
<evidence type="ECO:0000259" key="2">
    <source>
        <dbReference type="PROSITE" id="PS51140"/>
    </source>
</evidence>
<feature type="compositionally biased region" description="Low complexity" evidence="1">
    <location>
        <begin position="603"/>
        <end position="615"/>
    </location>
</feature>
<dbReference type="EMBL" id="BPWL01000006">
    <property type="protein sequence ID" value="GJJ11315.1"/>
    <property type="molecule type" value="Genomic_DNA"/>
</dbReference>
<dbReference type="Gene3D" id="1.20.1050.80">
    <property type="entry name" value="VPS9 domain"/>
    <property type="match status" value="1"/>
</dbReference>
<proteinExistence type="predicted"/>
<dbReference type="PANTHER" id="PTHR23101">
    <property type="entry name" value="RAB GDP/GTP EXCHANGE FACTOR"/>
    <property type="match status" value="1"/>
</dbReference>
<feature type="region of interest" description="Disordered" evidence="1">
    <location>
        <begin position="665"/>
        <end position="707"/>
    </location>
</feature>
<feature type="region of interest" description="Disordered" evidence="1">
    <location>
        <begin position="148"/>
        <end position="169"/>
    </location>
</feature>
<dbReference type="Pfam" id="PF02845">
    <property type="entry name" value="CUE"/>
    <property type="match status" value="1"/>
</dbReference>
<dbReference type="PANTHER" id="PTHR23101:SF25">
    <property type="entry name" value="GTPASE-ACTIVATING PROTEIN AND VPS9 DOMAIN-CONTAINING PROTEIN 1"/>
    <property type="match status" value="1"/>
</dbReference>
<dbReference type="SMART" id="SM00546">
    <property type="entry name" value="CUE"/>
    <property type="match status" value="1"/>
</dbReference>
<reference evidence="4" key="1">
    <citation type="submission" date="2021-10" db="EMBL/GenBank/DDBJ databases">
        <title>De novo Genome Assembly of Clathrus columnatus (Basidiomycota, Fungi) Using Illumina and Nanopore Sequence Data.</title>
        <authorList>
            <person name="Ogiso-Tanaka E."/>
            <person name="Itagaki H."/>
            <person name="Hosoya T."/>
            <person name="Hosaka K."/>
        </authorList>
    </citation>
    <scope>NUCLEOTIDE SEQUENCE</scope>
    <source>
        <strain evidence="4">MO-923</strain>
    </source>
</reference>